<reference evidence="1" key="1">
    <citation type="submission" date="2021-02" db="EMBL/GenBank/DDBJ databases">
        <authorList>
            <person name="Nowell W R."/>
        </authorList>
    </citation>
    <scope>NUCLEOTIDE SEQUENCE</scope>
</reference>
<dbReference type="Proteomes" id="UP000682733">
    <property type="component" value="Unassembled WGS sequence"/>
</dbReference>
<evidence type="ECO:0000313" key="3">
    <source>
        <dbReference type="Proteomes" id="UP000677228"/>
    </source>
</evidence>
<dbReference type="EMBL" id="CAJOBA010003453">
    <property type="protein sequence ID" value="CAF3682291.1"/>
    <property type="molecule type" value="Genomic_DNA"/>
</dbReference>
<evidence type="ECO:0000313" key="2">
    <source>
        <dbReference type="EMBL" id="CAF3682291.1"/>
    </source>
</evidence>
<dbReference type="EMBL" id="CAJNOK010003451">
    <property type="protein sequence ID" value="CAF0901691.1"/>
    <property type="molecule type" value="Genomic_DNA"/>
</dbReference>
<name>A0A8S2DIF8_9BILA</name>
<sequence length="198" mass="23308">LEGFVRLLDENIIAIFEERRVQLEDEVNGFELSTASLPDGENAFHKSCENFFAFINKAIMMLVQVQYVIKQELIITTSMASDFGRKLYCFQCLLRIKQINELEKIMNGNINENNPSECEEFYERAFIVFFFEEIMQWFRDQYSDINKTKEIRLVCHAYLWYLTQNFGTKVLNRLNPNGAQRPLQTIQDVFGSIIQEAQ</sequence>
<feature type="non-terminal residue" evidence="1">
    <location>
        <position position="1"/>
    </location>
</feature>
<gene>
    <name evidence="1" type="ORF">OVA965_LOCUS9657</name>
    <name evidence="2" type="ORF">TMI583_LOCUS9654</name>
</gene>
<organism evidence="1 3">
    <name type="scientific">Didymodactylos carnosus</name>
    <dbReference type="NCBI Taxonomy" id="1234261"/>
    <lineage>
        <taxon>Eukaryota</taxon>
        <taxon>Metazoa</taxon>
        <taxon>Spiralia</taxon>
        <taxon>Gnathifera</taxon>
        <taxon>Rotifera</taxon>
        <taxon>Eurotatoria</taxon>
        <taxon>Bdelloidea</taxon>
        <taxon>Philodinida</taxon>
        <taxon>Philodinidae</taxon>
        <taxon>Didymodactylos</taxon>
    </lineage>
</organism>
<protein>
    <submittedName>
        <fullName evidence="1">Uncharacterized protein</fullName>
    </submittedName>
</protein>
<comment type="caution">
    <text evidence="1">The sequence shown here is derived from an EMBL/GenBank/DDBJ whole genome shotgun (WGS) entry which is preliminary data.</text>
</comment>
<dbReference type="AlphaFoldDB" id="A0A8S2DIF8"/>
<accession>A0A8S2DIF8</accession>
<dbReference type="Proteomes" id="UP000677228">
    <property type="component" value="Unassembled WGS sequence"/>
</dbReference>
<evidence type="ECO:0000313" key="1">
    <source>
        <dbReference type="EMBL" id="CAF0901691.1"/>
    </source>
</evidence>
<proteinExistence type="predicted"/>